<evidence type="ECO:0000313" key="2">
    <source>
        <dbReference type="EMBL" id="MCH98373.1"/>
    </source>
</evidence>
<feature type="non-terminal residue" evidence="2">
    <location>
        <position position="52"/>
    </location>
</feature>
<comment type="caution">
    <text evidence="2">The sequence shown here is derived from an EMBL/GenBank/DDBJ whole genome shotgun (WGS) entry which is preliminary data.</text>
</comment>
<protein>
    <submittedName>
        <fullName evidence="2">Uncharacterized protein</fullName>
    </submittedName>
</protein>
<proteinExistence type="predicted"/>
<dbReference type="AlphaFoldDB" id="A0A392NGA6"/>
<feature type="region of interest" description="Disordered" evidence="1">
    <location>
        <begin position="1"/>
        <end position="52"/>
    </location>
</feature>
<evidence type="ECO:0000313" key="3">
    <source>
        <dbReference type="Proteomes" id="UP000265520"/>
    </source>
</evidence>
<dbReference type="EMBL" id="LXQA010037423">
    <property type="protein sequence ID" value="MCH98373.1"/>
    <property type="molecule type" value="Genomic_DNA"/>
</dbReference>
<evidence type="ECO:0000256" key="1">
    <source>
        <dbReference type="SAM" id="MobiDB-lite"/>
    </source>
</evidence>
<dbReference type="Proteomes" id="UP000265520">
    <property type="component" value="Unassembled WGS sequence"/>
</dbReference>
<feature type="compositionally biased region" description="Basic and acidic residues" evidence="1">
    <location>
        <begin position="1"/>
        <end position="20"/>
    </location>
</feature>
<keyword evidence="3" id="KW-1185">Reference proteome</keyword>
<sequence length="52" mass="5797">MMTEEVAERLDQPSERKEEGVTENEESLVAPPNRAATSQIQGLDLWGGGKRR</sequence>
<organism evidence="2 3">
    <name type="scientific">Trifolium medium</name>
    <dbReference type="NCBI Taxonomy" id="97028"/>
    <lineage>
        <taxon>Eukaryota</taxon>
        <taxon>Viridiplantae</taxon>
        <taxon>Streptophyta</taxon>
        <taxon>Embryophyta</taxon>
        <taxon>Tracheophyta</taxon>
        <taxon>Spermatophyta</taxon>
        <taxon>Magnoliopsida</taxon>
        <taxon>eudicotyledons</taxon>
        <taxon>Gunneridae</taxon>
        <taxon>Pentapetalae</taxon>
        <taxon>rosids</taxon>
        <taxon>fabids</taxon>
        <taxon>Fabales</taxon>
        <taxon>Fabaceae</taxon>
        <taxon>Papilionoideae</taxon>
        <taxon>50 kb inversion clade</taxon>
        <taxon>NPAAA clade</taxon>
        <taxon>Hologalegina</taxon>
        <taxon>IRL clade</taxon>
        <taxon>Trifolieae</taxon>
        <taxon>Trifolium</taxon>
    </lineage>
</organism>
<gene>
    <name evidence="2" type="ORF">A2U01_0019375</name>
</gene>
<reference evidence="2 3" key="1">
    <citation type="journal article" date="2018" name="Front. Plant Sci.">
        <title>Red Clover (Trifolium pratense) and Zigzag Clover (T. medium) - A Picture of Genomic Similarities and Differences.</title>
        <authorList>
            <person name="Dluhosova J."/>
            <person name="Istvanek J."/>
            <person name="Nedelnik J."/>
            <person name="Repkova J."/>
        </authorList>
    </citation>
    <scope>NUCLEOTIDE SEQUENCE [LARGE SCALE GENOMIC DNA]</scope>
    <source>
        <strain evidence="3">cv. 10/8</strain>
        <tissue evidence="2">Leaf</tissue>
    </source>
</reference>
<name>A0A392NGA6_9FABA</name>
<accession>A0A392NGA6</accession>